<proteinExistence type="predicted"/>
<evidence type="ECO:0000256" key="1">
    <source>
        <dbReference type="SAM" id="MobiDB-lite"/>
    </source>
</evidence>
<accession>A0A7S0XK50</accession>
<organism evidence="2">
    <name type="scientific">Erythrolobus madagascarensis</name>
    <dbReference type="NCBI Taxonomy" id="708628"/>
    <lineage>
        <taxon>Eukaryota</taxon>
        <taxon>Rhodophyta</taxon>
        <taxon>Bangiophyceae</taxon>
        <taxon>Porphyridiales</taxon>
        <taxon>Porphyridiaceae</taxon>
        <taxon>Erythrolobus</taxon>
    </lineage>
</organism>
<name>A0A7S0XK50_9RHOD</name>
<dbReference type="AlphaFoldDB" id="A0A7S0XK50"/>
<feature type="region of interest" description="Disordered" evidence="1">
    <location>
        <begin position="90"/>
        <end position="126"/>
    </location>
</feature>
<protein>
    <submittedName>
        <fullName evidence="2">Uncharacterized protein</fullName>
    </submittedName>
</protein>
<sequence length="126" mass="14397">MKLIFAMHNEQHELRRRVRTLVQKTRAKDSVFRFRELLAQIVEMAELDQVDYVMSGLKRSIRTEFEYRAPNTLLEAIDIALKQDTSPFRFSCRRHGGHGQANGSDRNQGRTGNGSGQGGPTAMEFD</sequence>
<reference evidence="2" key="1">
    <citation type="submission" date="2021-01" db="EMBL/GenBank/DDBJ databases">
        <authorList>
            <person name="Corre E."/>
            <person name="Pelletier E."/>
            <person name="Niang G."/>
            <person name="Scheremetjew M."/>
            <person name="Finn R."/>
            <person name="Kale V."/>
            <person name="Holt S."/>
            <person name="Cochrane G."/>
            <person name="Meng A."/>
            <person name="Brown T."/>
            <person name="Cohen L."/>
        </authorList>
    </citation>
    <scope>NUCLEOTIDE SEQUENCE</scope>
    <source>
        <strain evidence="2">CCMP3276</strain>
    </source>
</reference>
<dbReference type="EMBL" id="HBFE01004655">
    <property type="protein sequence ID" value="CAD8726913.1"/>
    <property type="molecule type" value="Transcribed_RNA"/>
</dbReference>
<evidence type="ECO:0000313" key="2">
    <source>
        <dbReference type="EMBL" id="CAD8726913.1"/>
    </source>
</evidence>
<gene>
    <name evidence="2" type="ORF">EMAD1354_LOCUS2994</name>
</gene>